<dbReference type="Proteomes" id="UP000320475">
    <property type="component" value="Unassembled WGS sequence"/>
</dbReference>
<reference evidence="2 3" key="1">
    <citation type="journal article" date="2019" name="Sci. Rep.">
        <title>Comparative genomics of chytrid fungi reveal insights into the obligate biotrophic and pathogenic lifestyle of Synchytrium endobioticum.</title>
        <authorList>
            <person name="van de Vossenberg B.T.L.H."/>
            <person name="Warris S."/>
            <person name="Nguyen H.D.T."/>
            <person name="van Gent-Pelzer M.P.E."/>
            <person name="Joly D.L."/>
            <person name="van de Geest H.C."/>
            <person name="Bonants P.J.M."/>
            <person name="Smith D.S."/>
            <person name="Levesque C.A."/>
            <person name="van der Lee T.A.J."/>
        </authorList>
    </citation>
    <scope>NUCLEOTIDE SEQUENCE [LARGE SCALE GENOMIC DNA]</scope>
    <source>
        <strain evidence="2 3">LEV6574</strain>
    </source>
</reference>
<evidence type="ECO:0000256" key="1">
    <source>
        <dbReference type="SAM" id="MobiDB-lite"/>
    </source>
</evidence>
<protein>
    <submittedName>
        <fullName evidence="2">Uncharacterized protein</fullName>
    </submittedName>
</protein>
<name>A0A507CW99_9FUNG</name>
<dbReference type="EMBL" id="QEAM01000225">
    <property type="protein sequence ID" value="TPX43398.1"/>
    <property type="molecule type" value="Genomic_DNA"/>
</dbReference>
<organism evidence="2 3">
    <name type="scientific">Synchytrium endobioticum</name>
    <dbReference type="NCBI Taxonomy" id="286115"/>
    <lineage>
        <taxon>Eukaryota</taxon>
        <taxon>Fungi</taxon>
        <taxon>Fungi incertae sedis</taxon>
        <taxon>Chytridiomycota</taxon>
        <taxon>Chytridiomycota incertae sedis</taxon>
        <taxon>Chytridiomycetes</taxon>
        <taxon>Synchytriales</taxon>
        <taxon>Synchytriaceae</taxon>
        <taxon>Synchytrium</taxon>
    </lineage>
</organism>
<proteinExistence type="predicted"/>
<dbReference type="AlphaFoldDB" id="A0A507CW99"/>
<accession>A0A507CW99</accession>
<comment type="caution">
    <text evidence="2">The sequence shown here is derived from an EMBL/GenBank/DDBJ whole genome shotgun (WGS) entry which is preliminary data.</text>
</comment>
<feature type="region of interest" description="Disordered" evidence="1">
    <location>
        <begin position="130"/>
        <end position="150"/>
    </location>
</feature>
<sequence>MPASFLVKRSKRMSLPPANALSLDDEIPLSHHTYGETLFYDDRDAITPTATSRLSSTKPDFDPDTMVGVYDIITSENIHIARAALVKLRQKMIADEQPLTPATEESSNHNASAGTNGVALPVEILDARNGSKQIRKRKSDGSTLNDGDVKKQRPKISSLVASSMGLNSLSTQMIVRATSDFLSRYGSFSFDFSVSLSATEKASFNDHFSQQRAVFLALKRLNPRDVAIKPTELYDLMHAQHLVTFKYGERERYEQLMLWEGLFAMIVNEKNSSPDDPRKQGIHRITLAIQELLRKSFSIGAIKLDNFGSKGPRFYYIH</sequence>
<gene>
    <name evidence="2" type="ORF">SeLEV6574_g05084</name>
</gene>
<evidence type="ECO:0000313" key="3">
    <source>
        <dbReference type="Proteomes" id="UP000320475"/>
    </source>
</evidence>
<evidence type="ECO:0000313" key="2">
    <source>
        <dbReference type="EMBL" id="TPX43398.1"/>
    </source>
</evidence>